<gene>
    <name evidence="2" type="ORF">L2740_00725</name>
</gene>
<name>A0A9X2CEQ6_9GAMM</name>
<dbReference type="GO" id="GO:0016787">
    <property type="term" value="F:hydrolase activity"/>
    <property type="evidence" value="ECO:0007669"/>
    <property type="project" value="UniProtKB-KW"/>
</dbReference>
<dbReference type="RefSeq" id="WP_248948036.1">
    <property type="nucleotide sequence ID" value="NZ_JAKILB010000001.1"/>
</dbReference>
<dbReference type="Pfam" id="PF12697">
    <property type="entry name" value="Abhydrolase_6"/>
    <property type="match status" value="1"/>
</dbReference>
<keyword evidence="3" id="KW-1185">Reference proteome</keyword>
<dbReference type="AlphaFoldDB" id="A0A9X2CEQ6"/>
<reference evidence="2" key="1">
    <citation type="submission" date="2022-01" db="EMBL/GenBank/DDBJ databases">
        <title>Whole genome-based taxonomy of the Shewanellaceae.</title>
        <authorList>
            <person name="Martin-Rodriguez A.J."/>
        </authorList>
    </citation>
    <scope>NUCLEOTIDE SEQUENCE</scope>
    <source>
        <strain evidence="2">KCTC 23973</strain>
    </source>
</reference>
<dbReference type="Proteomes" id="UP001139293">
    <property type="component" value="Unassembled WGS sequence"/>
</dbReference>
<dbReference type="SUPFAM" id="SSF53474">
    <property type="entry name" value="alpha/beta-Hydrolases"/>
    <property type="match status" value="1"/>
</dbReference>
<evidence type="ECO:0000313" key="2">
    <source>
        <dbReference type="EMBL" id="MCL1137101.1"/>
    </source>
</evidence>
<sequence length="308" mass="34384">MAAVVLLRGLMRDKRHWGEFESLLQSKLAGRHNVLMIDTLGNGEFSSDTSPLHLSEYLPPIMEQLAQIKDRDIYIAGLSMGGMIALELGASLKDYDSVNLKQRSAKAAYKRLNAVTETSLFDALSKLTHKNIYGMAIINSSAGNLSPWYKRFQLKQLFLAFRKRVKAGYLVNCKQSEQEKVRPVKQVVYKSEINPVEATIIALTSATQAQNIELITRWSGFRKARTTSLFNGARQIYACSRFKANPVNIPLIVFSGLADKLVAPSCSHALTSYYEIPLVQFEHAGHDLSLDCACELSDALIKAWKLLL</sequence>
<accession>A0A9X2CEQ6</accession>
<keyword evidence="2" id="KW-0378">Hydrolase</keyword>
<feature type="domain" description="AB hydrolase-1" evidence="1">
    <location>
        <begin position="4"/>
        <end position="293"/>
    </location>
</feature>
<dbReference type="InterPro" id="IPR029058">
    <property type="entry name" value="AB_hydrolase_fold"/>
</dbReference>
<protein>
    <submittedName>
        <fullName evidence="2">Alpha/beta hydrolase</fullName>
    </submittedName>
</protein>
<evidence type="ECO:0000259" key="1">
    <source>
        <dbReference type="Pfam" id="PF12697"/>
    </source>
</evidence>
<evidence type="ECO:0000313" key="3">
    <source>
        <dbReference type="Proteomes" id="UP001139293"/>
    </source>
</evidence>
<comment type="caution">
    <text evidence="2">The sequence shown here is derived from an EMBL/GenBank/DDBJ whole genome shotgun (WGS) entry which is preliminary data.</text>
</comment>
<dbReference type="InterPro" id="IPR000073">
    <property type="entry name" value="AB_hydrolase_1"/>
</dbReference>
<organism evidence="2 3">
    <name type="scientific">Shewanella pneumatophori</name>
    <dbReference type="NCBI Taxonomy" id="314092"/>
    <lineage>
        <taxon>Bacteria</taxon>
        <taxon>Pseudomonadati</taxon>
        <taxon>Pseudomonadota</taxon>
        <taxon>Gammaproteobacteria</taxon>
        <taxon>Alteromonadales</taxon>
        <taxon>Shewanellaceae</taxon>
        <taxon>Shewanella</taxon>
    </lineage>
</organism>
<dbReference type="Gene3D" id="3.40.50.1820">
    <property type="entry name" value="alpha/beta hydrolase"/>
    <property type="match status" value="1"/>
</dbReference>
<proteinExistence type="predicted"/>
<dbReference type="EMBL" id="JAKILB010000001">
    <property type="protein sequence ID" value="MCL1137101.1"/>
    <property type="molecule type" value="Genomic_DNA"/>
</dbReference>